<comment type="caution">
    <text evidence="1">The sequence shown here is derived from an EMBL/GenBank/DDBJ whole genome shotgun (WGS) entry which is preliminary data.</text>
</comment>
<evidence type="ECO:0000313" key="2">
    <source>
        <dbReference type="Proteomes" id="UP001162992"/>
    </source>
</evidence>
<accession>A0ACC2E9M3</accession>
<evidence type="ECO:0000313" key="1">
    <source>
        <dbReference type="EMBL" id="KAJ7562982.1"/>
    </source>
</evidence>
<organism evidence="1 2">
    <name type="scientific">Diphasiastrum complanatum</name>
    <name type="common">Issler's clubmoss</name>
    <name type="synonym">Lycopodium complanatum</name>
    <dbReference type="NCBI Taxonomy" id="34168"/>
    <lineage>
        <taxon>Eukaryota</taxon>
        <taxon>Viridiplantae</taxon>
        <taxon>Streptophyta</taxon>
        <taxon>Embryophyta</taxon>
        <taxon>Tracheophyta</taxon>
        <taxon>Lycopodiopsida</taxon>
        <taxon>Lycopodiales</taxon>
        <taxon>Lycopodiaceae</taxon>
        <taxon>Lycopodioideae</taxon>
        <taxon>Diphasiastrum</taxon>
    </lineage>
</organism>
<protein>
    <submittedName>
        <fullName evidence="1">Uncharacterized protein</fullName>
    </submittedName>
</protein>
<name>A0ACC2E9M3_DIPCM</name>
<dbReference type="EMBL" id="CM055094">
    <property type="protein sequence ID" value="KAJ7562982.1"/>
    <property type="molecule type" value="Genomic_DNA"/>
</dbReference>
<dbReference type="Proteomes" id="UP001162992">
    <property type="component" value="Chromosome 3"/>
</dbReference>
<reference evidence="2" key="1">
    <citation type="journal article" date="2024" name="Proc. Natl. Acad. Sci. U.S.A.">
        <title>Extraordinary preservation of gene collinearity over three hundred million years revealed in homosporous lycophytes.</title>
        <authorList>
            <person name="Li C."/>
            <person name="Wickell D."/>
            <person name="Kuo L.Y."/>
            <person name="Chen X."/>
            <person name="Nie B."/>
            <person name="Liao X."/>
            <person name="Peng D."/>
            <person name="Ji J."/>
            <person name="Jenkins J."/>
            <person name="Williams M."/>
            <person name="Shu S."/>
            <person name="Plott C."/>
            <person name="Barry K."/>
            <person name="Rajasekar S."/>
            <person name="Grimwood J."/>
            <person name="Han X."/>
            <person name="Sun S."/>
            <person name="Hou Z."/>
            <person name="He W."/>
            <person name="Dai G."/>
            <person name="Sun C."/>
            <person name="Schmutz J."/>
            <person name="Leebens-Mack J.H."/>
            <person name="Li F.W."/>
            <person name="Wang L."/>
        </authorList>
    </citation>
    <scope>NUCLEOTIDE SEQUENCE [LARGE SCALE GENOMIC DNA]</scope>
    <source>
        <strain evidence="2">cv. PW_Plant_1</strain>
    </source>
</reference>
<gene>
    <name evidence="1" type="ORF">O6H91_03G091700</name>
</gene>
<keyword evidence="2" id="KW-1185">Reference proteome</keyword>
<sequence>MFSLLASKCGSFALQRSIRPVSYSFYSSSSLPRSFGLGSGASVFRVESMALSSSASFATTLLAAKVGAAEEEMQHNALKRKMSNKVVGTHNGTFHCDEALGCFLIRLTQKFCDAEILRTRDQKVLDTLDVVLDVGGIYDPDRDRYDHHQLGFQHNFGHGFTTKLSSAGLVYKHYGREIVAKELKLDPEHADVERIYVSLYKNFVQAVDAIDNGENQYDTDLPPKYIINTDLSARVGKLNPDWNEDDSPEKENLAFHAAMQLTGKEFLQCLQRYATAWLPARAIVADCINARKEVDPSGEILLLEKFCPVQWKEHLFELEKEMAVDPTIKYVLYQDTRNKQWRVQAVSVVPGRFESRKPLPAPWRGLRDDELSQVAGIDGCVFLHISGFIGGNKTLDGALTMARKALLFA</sequence>
<proteinExistence type="predicted"/>